<protein>
    <submittedName>
        <fullName evidence="1">Uncharacterized protein</fullName>
    </submittedName>
</protein>
<dbReference type="EMBL" id="JAGQDC010000021">
    <property type="protein sequence ID" value="MCL1031410.1"/>
    <property type="molecule type" value="Genomic_DNA"/>
</dbReference>
<evidence type="ECO:0000313" key="2">
    <source>
        <dbReference type="Proteomes" id="UP001165275"/>
    </source>
</evidence>
<organism evidence="1 2">
    <name type="scientific">Serratia silvae</name>
    <dbReference type="NCBI Taxonomy" id="2824122"/>
    <lineage>
        <taxon>Bacteria</taxon>
        <taxon>Pseudomonadati</taxon>
        <taxon>Pseudomonadota</taxon>
        <taxon>Gammaproteobacteria</taxon>
        <taxon>Enterobacterales</taxon>
        <taxon>Yersiniaceae</taxon>
        <taxon>Serratia</taxon>
    </lineage>
</organism>
<dbReference type="RefSeq" id="WP_248947421.1">
    <property type="nucleotide sequence ID" value="NZ_JAGQDC010000021.1"/>
</dbReference>
<accession>A0ABT0KHB5</accession>
<sequence>MNYEFWEIYREGWNGKAQMVFRAGGHAISKDCSASGYAKAGIVGESIIQPHLVLKNAQGLIQPGWGLSLNV</sequence>
<name>A0ABT0KHB5_9GAMM</name>
<evidence type="ECO:0000313" key="1">
    <source>
        <dbReference type="EMBL" id="MCL1031410.1"/>
    </source>
</evidence>
<comment type="caution">
    <text evidence="1">The sequence shown here is derived from an EMBL/GenBank/DDBJ whole genome shotgun (WGS) entry which is preliminary data.</text>
</comment>
<dbReference type="Proteomes" id="UP001165275">
    <property type="component" value="Unassembled WGS sequence"/>
</dbReference>
<proteinExistence type="predicted"/>
<reference evidence="1" key="1">
    <citation type="submission" date="2021-04" db="EMBL/GenBank/DDBJ databases">
        <title>Genome sequence of Serratia sp. arafor3.</title>
        <authorList>
            <person name="Besaury L."/>
        </authorList>
    </citation>
    <scope>NUCLEOTIDE SEQUENCE</scope>
    <source>
        <strain evidence="1">Arafor3</strain>
    </source>
</reference>
<keyword evidence="2" id="KW-1185">Reference proteome</keyword>
<gene>
    <name evidence="1" type="ORF">KAJ71_20660</name>
</gene>